<dbReference type="Gene3D" id="2.170.150.80">
    <property type="entry name" value="NAC domain"/>
    <property type="match status" value="1"/>
</dbReference>
<feature type="region of interest" description="Disordered" evidence="5">
    <location>
        <begin position="260"/>
        <end position="285"/>
    </location>
</feature>
<evidence type="ECO:0000256" key="1">
    <source>
        <dbReference type="ARBA" id="ARBA00023015"/>
    </source>
</evidence>
<dbReference type="Pfam" id="PF02365">
    <property type="entry name" value="NAM"/>
    <property type="match status" value="1"/>
</dbReference>
<dbReference type="InterPro" id="IPR003441">
    <property type="entry name" value="NAC-dom"/>
</dbReference>
<dbReference type="EMBL" id="MT275509">
    <property type="protein sequence ID" value="UBT01625.1"/>
    <property type="molecule type" value="mRNA"/>
</dbReference>
<evidence type="ECO:0000259" key="6">
    <source>
        <dbReference type="PROSITE" id="PS51005"/>
    </source>
</evidence>
<dbReference type="GO" id="GO:0006355">
    <property type="term" value="P:regulation of DNA-templated transcription"/>
    <property type="evidence" value="ECO:0007669"/>
    <property type="project" value="InterPro"/>
</dbReference>
<feature type="region of interest" description="Disordered" evidence="5">
    <location>
        <begin position="154"/>
        <end position="179"/>
    </location>
</feature>
<keyword evidence="2" id="KW-0238">DNA-binding</keyword>
<dbReference type="AlphaFoldDB" id="A0A8K1MBY6"/>
<organism evidence="7">
    <name type="scientific">Litchi chinensis</name>
    <name type="common">Lychee</name>
    <dbReference type="NCBI Taxonomy" id="151069"/>
    <lineage>
        <taxon>Eukaryota</taxon>
        <taxon>Viridiplantae</taxon>
        <taxon>Streptophyta</taxon>
        <taxon>Embryophyta</taxon>
        <taxon>Tracheophyta</taxon>
        <taxon>Spermatophyta</taxon>
        <taxon>Magnoliopsida</taxon>
        <taxon>eudicotyledons</taxon>
        <taxon>Gunneridae</taxon>
        <taxon>Pentapetalae</taxon>
        <taxon>rosids</taxon>
        <taxon>malvids</taxon>
        <taxon>Sapindales</taxon>
        <taxon>Sapindaceae</taxon>
        <taxon>Litchi</taxon>
    </lineage>
</organism>
<evidence type="ECO:0000256" key="4">
    <source>
        <dbReference type="ARBA" id="ARBA00023242"/>
    </source>
</evidence>
<sequence>MGSIVGYRFHPTPEELINHYLRKKRLNPDFSSKKIKEVDLYKYEPSELPGLLPGQADDQDWHFFCEPDYKYGKSKRVNRRTRGGNWKVTGKKRDVKDKRKRVIGWKITLVFYEGSGNFKEARTNWVMHEYHIKDDSGFKREFVVVRIRRNPNTKCNAPLTPNGGVPSTDMASNSGNHDPEITAFQVESQFRQEPQPPANHEISFDRTSQLLPNHGFSQNRESTQSVPDRVLYENAQLPPNYNEQVNDGRNSQSAFESEFYGQETGHTHPHSVPEDSGPKSQSTVQSEFYGQEIGHSLPLREQEDDKRNSQLAVQTEFYGQEEVGHSHPTDFNLSKPVTGDSLYYGSDEAIAALNDGSAETIAALLYGFSPMAYEYDFNSMCQSQVYPPDENIPPVSMGSVV</sequence>
<evidence type="ECO:0000256" key="3">
    <source>
        <dbReference type="ARBA" id="ARBA00023163"/>
    </source>
</evidence>
<accession>A0A8K1MBY6</accession>
<protein>
    <submittedName>
        <fullName evidence="7">NAC transcription factor 21</fullName>
    </submittedName>
</protein>
<evidence type="ECO:0000256" key="2">
    <source>
        <dbReference type="ARBA" id="ARBA00023125"/>
    </source>
</evidence>
<evidence type="ECO:0000256" key="5">
    <source>
        <dbReference type="SAM" id="MobiDB-lite"/>
    </source>
</evidence>
<evidence type="ECO:0000313" key="7">
    <source>
        <dbReference type="EMBL" id="UBT01625.1"/>
    </source>
</evidence>
<dbReference type="PANTHER" id="PTHR31744">
    <property type="entry name" value="PROTEIN CUP-SHAPED COTYLEDON 2-RELATED"/>
    <property type="match status" value="1"/>
</dbReference>
<dbReference type="SUPFAM" id="SSF101941">
    <property type="entry name" value="NAC domain"/>
    <property type="match status" value="1"/>
</dbReference>
<feature type="domain" description="NAC" evidence="6">
    <location>
        <begin position="3"/>
        <end position="150"/>
    </location>
</feature>
<keyword evidence="3" id="KW-0804">Transcription</keyword>
<dbReference type="GO" id="GO:0003677">
    <property type="term" value="F:DNA binding"/>
    <property type="evidence" value="ECO:0007669"/>
    <property type="project" value="UniProtKB-KW"/>
</dbReference>
<keyword evidence="1" id="KW-0805">Transcription regulation</keyword>
<dbReference type="InterPro" id="IPR036093">
    <property type="entry name" value="NAC_dom_sf"/>
</dbReference>
<dbReference type="PANTHER" id="PTHR31744:SF219">
    <property type="entry name" value="NAC DOMAIN-CONTAINING PROTEIN 4"/>
    <property type="match status" value="1"/>
</dbReference>
<keyword evidence="4" id="KW-0539">Nucleus</keyword>
<name>A0A8K1MBY6_LITCN</name>
<dbReference type="PROSITE" id="PS51005">
    <property type="entry name" value="NAC"/>
    <property type="match status" value="1"/>
</dbReference>
<reference evidence="7" key="1">
    <citation type="submission" date="2020-03" db="EMBL/GenBank/DDBJ databases">
        <title>LcNAC40-LcVPE regulatory module contributes to fruit abscission by promoting autolytic programmed cell death in litchi.</title>
        <authorList>
            <person name="Li C."/>
            <person name="Ning X."/>
            <person name="Zhao M."/>
            <person name="Wen Z."/>
            <person name="Kou L."/>
            <person name="Ma X."/>
            <person name="Peng M."/>
            <person name="Yang Y."/>
            <person name="Wu H."/>
            <person name="Li J."/>
        </authorList>
    </citation>
    <scope>NUCLEOTIDE SEQUENCE</scope>
</reference>
<proteinExistence type="evidence at transcript level"/>